<evidence type="ECO:0000313" key="18">
    <source>
        <dbReference type="EMBL" id="KAG8587041.1"/>
    </source>
</evidence>
<comment type="similarity">
    <text evidence="2">Belongs to the interleukin-1 receptor family.</text>
</comment>
<comment type="subcellular location">
    <subcellularLocation>
        <location evidence="1">Membrane</location>
        <topology evidence="1">Single-pass type I membrane protein</topology>
    </subcellularLocation>
</comment>
<dbReference type="GO" id="GO:0016787">
    <property type="term" value="F:hydrolase activity"/>
    <property type="evidence" value="ECO:0007669"/>
    <property type="project" value="UniProtKB-KW"/>
</dbReference>
<dbReference type="PROSITE" id="PS50835">
    <property type="entry name" value="IG_LIKE"/>
    <property type="match status" value="1"/>
</dbReference>
<evidence type="ECO:0000256" key="5">
    <source>
        <dbReference type="ARBA" id="ARBA00022737"/>
    </source>
</evidence>
<dbReference type="AlphaFoldDB" id="A0AAV7CR86"/>
<evidence type="ECO:0000256" key="12">
    <source>
        <dbReference type="ARBA" id="ARBA00023180"/>
    </source>
</evidence>
<keyword evidence="12" id="KW-0325">Glycoprotein</keyword>
<dbReference type="SMART" id="SM00409">
    <property type="entry name" value="IG"/>
    <property type="match status" value="2"/>
</dbReference>
<dbReference type="SUPFAM" id="SSF48726">
    <property type="entry name" value="Immunoglobulin"/>
    <property type="match status" value="1"/>
</dbReference>
<dbReference type="InterPro" id="IPR015621">
    <property type="entry name" value="IL-1_rcpt_fam"/>
</dbReference>
<evidence type="ECO:0008006" key="20">
    <source>
        <dbReference type="Google" id="ProtNLM"/>
    </source>
</evidence>
<evidence type="ECO:0000256" key="7">
    <source>
        <dbReference type="ARBA" id="ARBA00022989"/>
    </source>
</evidence>
<dbReference type="PROSITE" id="PS50104">
    <property type="entry name" value="TIR"/>
    <property type="match status" value="1"/>
</dbReference>
<dbReference type="InterPro" id="IPR036179">
    <property type="entry name" value="Ig-like_dom_sf"/>
</dbReference>
<comment type="caution">
    <text evidence="18">The sequence shown here is derived from an EMBL/GenBank/DDBJ whole genome shotgun (WGS) entry which is preliminary data.</text>
</comment>
<dbReference type="SUPFAM" id="SSF52200">
    <property type="entry name" value="Toll/Interleukin receptor TIR domain"/>
    <property type="match status" value="1"/>
</dbReference>
<evidence type="ECO:0000256" key="3">
    <source>
        <dbReference type="ARBA" id="ARBA00022692"/>
    </source>
</evidence>
<dbReference type="InterPro" id="IPR007110">
    <property type="entry name" value="Ig-like_dom"/>
</dbReference>
<keyword evidence="6" id="KW-0378">Hydrolase</keyword>
<reference evidence="18" key="1">
    <citation type="thesis" date="2020" institute="ProQuest LLC" country="789 East Eisenhower Parkway, Ann Arbor, MI, USA">
        <title>Comparative Genomics and Chromosome Evolution.</title>
        <authorList>
            <person name="Mudd A.B."/>
        </authorList>
    </citation>
    <scope>NUCLEOTIDE SEQUENCE</scope>
    <source>
        <strain evidence="18">237g6f4</strain>
        <tissue evidence="18">Blood</tissue>
    </source>
</reference>
<keyword evidence="8" id="KW-0520">NAD</keyword>
<keyword evidence="7 14" id="KW-1133">Transmembrane helix</keyword>
<evidence type="ECO:0000256" key="1">
    <source>
        <dbReference type="ARBA" id="ARBA00004479"/>
    </source>
</evidence>
<evidence type="ECO:0000256" key="8">
    <source>
        <dbReference type="ARBA" id="ARBA00023027"/>
    </source>
</evidence>
<feature type="domain" description="Ig-like" evidence="17">
    <location>
        <begin position="172"/>
        <end position="284"/>
    </location>
</feature>
<dbReference type="SMART" id="SM00255">
    <property type="entry name" value="TIR"/>
    <property type="match status" value="1"/>
</dbReference>
<evidence type="ECO:0000313" key="19">
    <source>
        <dbReference type="Proteomes" id="UP000824782"/>
    </source>
</evidence>
<dbReference type="PRINTS" id="PR01537">
    <property type="entry name" value="INTRLKN1R1F"/>
</dbReference>
<keyword evidence="10" id="KW-1015">Disulfide bond</keyword>
<sequence>MSVRRVGSSFLVLMCFLKFAFLHRVENNNIRINKVNISDTMRQITRDENVQIRWPSSDHSVSYLCTGQTYEIKKSVPYCNDSISAESISKTLGDDVTITVPGVYKNSNYSTSWYKECKEYVKNTSQVLLTSVKLSDSGVYTYIITHTYSGESYRVCGKTSLIVKDHRETIKPGIFGFGTKTEIEVELGQNYVIECKASVIDKNNAQLYWLRTNKSMNEDLDDILDDCPSNKNKTCIVSVLTESTETVLISELHVINVNEDDIKYPYNCKLASTQNGEIRQFVLKLKNKSRDIPKNVFTTSIIASITCSVSIVLLIALCVFFRIQIVLLYRSITRVDETIGDGKEYDAYLSFKSFSTCESDERHFAFQTLVPILENYFGYKLCIFERDVVPGGALVDEMNSFLEKSRRLIVVLSKGLTSCKTMFELESGLHKAMVERKIKVILIEFTPLAEQSLQLESLQLLKTKSRVIWKGDESYPLNSRFWTKMQYLMPAKPIKSSNNFLLETI</sequence>
<dbReference type="FunFam" id="3.40.50.10140:FF:000002">
    <property type="entry name" value="Interleukin 1 receptor accessory protein"/>
    <property type="match status" value="1"/>
</dbReference>
<dbReference type="Pfam" id="PF01582">
    <property type="entry name" value="TIR"/>
    <property type="match status" value="1"/>
</dbReference>
<keyword evidence="9 14" id="KW-0472">Membrane</keyword>
<keyword evidence="11" id="KW-0675">Receptor</keyword>
<dbReference type="Gene3D" id="2.60.40.10">
    <property type="entry name" value="Immunoglobulins"/>
    <property type="match status" value="2"/>
</dbReference>
<dbReference type="InterPro" id="IPR000157">
    <property type="entry name" value="TIR_dom"/>
</dbReference>
<dbReference type="PANTHER" id="PTHR11890:SF6">
    <property type="entry name" value="INTERLEUKIN-18 RECEPTOR 1"/>
    <property type="match status" value="1"/>
</dbReference>
<evidence type="ECO:0000256" key="14">
    <source>
        <dbReference type="SAM" id="Phobius"/>
    </source>
</evidence>
<name>A0AAV7CR86_ENGPU</name>
<dbReference type="Proteomes" id="UP000824782">
    <property type="component" value="Unassembled WGS sequence"/>
</dbReference>
<dbReference type="GO" id="GO:0016020">
    <property type="term" value="C:membrane"/>
    <property type="evidence" value="ECO:0007669"/>
    <property type="project" value="UniProtKB-SubCell"/>
</dbReference>
<proteinExistence type="inferred from homology"/>
<dbReference type="InterPro" id="IPR003599">
    <property type="entry name" value="Ig_sub"/>
</dbReference>
<keyword evidence="19" id="KW-1185">Reference proteome</keyword>
<dbReference type="PANTHER" id="PTHR11890">
    <property type="entry name" value="INTERLEUKIN-1 RECEPTOR FAMILY MEMBER"/>
    <property type="match status" value="1"/>
</dbReference>
<organism evidence="18 19">
    <name type="scientific">Engystomops pustulosus</name>
    <name type="common">Tungara frog</name>
    <name type="synonym">Physalaemus pustulosus</name>
    <dbReference type="NCBI Taxonomy" id="76066"/>
    <lineage>
        <taxon>Eukaryota</taxon>
        <taxon>Metazoa</taxon>
        <taxon>Chordata</taxon>
        <taxon>Craniata</taxon>
        <taxon>Vertebrata</taxon>
        <taxon>Euteleostomi</taxon>
        <taxon>Amphibia</taxon>
        <taxon>Batrachia</taxon>
        <taxon>Anura</taxon>
        <taxon>Neobatrachia</taxon>
        <taxon>Hyloidea</taxon>
        <taxon>Leptodactylidae</taxon>
        <taxon>Leiuperinae</taxon>
        <taxon>Engystomops</taxon>
    </lineage>
</organism>
<gene>
    <name evidence="18" type="ORF">GDO81_005546</name>
</gene>
<dbReference type="GO" id="GO:0007165">
    <property type="term" value="P:signal transduction"/>
    <property type="evidence" value="ECO:0007669"/>
    <property type="project" value="InterPro"/>
</dbReference>
<evidence type="ECO:0000256" key="6">
    <source>
        <dbReference type="ARBA" id="ARBA00022801"/>
    </source>
</evidence>
<protein>
    <recommendedName>
        <fullName evidence="20">Interleukin-18 receptor 1</fullName>
    </recommendedName>
</protein>
<keyword evidence="4 15" id="KW-0732">Signal</keyword>
<evidence type="ECO:0000256" key="13">
    <source>
        <dbReference type="ARBA" id="ARBA00023319"/>
    </source>
</evidence>
<keyword evidence="5" id="KW-0677">Repeat</keyword>
<evidence type="ECO:0000256" key="15">
    <source>
        <dbReference type="SAM" id="SignalP"/>
    </source>
</evidence>
<dbReference type="Gene3D" id="3.40.50.10140">
    <property type="entry name" value="Toll/interleukin-1 receptor homology (TIR) domain"/>
    <property type="match status" value="1"/>
</dbReference>
<feature type="chain" id="PRO_5043574542" description="Interleukin-18 receptor 1" evidence="15">
    <location>
        <begin position="23"/>
        <end position="505"/>
    </location>
</feature>
<dbReference type="InterPro" id="IPR013783">
    <property type="entry name" value="Ig-like_fold"/>
</dbReference>
<keyword evidence="3 14" id="KW-0812">Transmembrane</keyword>
<accession>A0AAV7CR86</accession>
<evidence type="ECO:0000256" key="10">
    <source>
        <dbReference type="ARBA" id="ARBA00023157"/>
    </source>
</evidence>
<feature type="domain" description="TIR" evidence="16">
    <location>
        <begin position="343"/>
        <end position="489"/>
    </location>
</feature>
<evidence type="ECO:0000256" key="11">
    <source>
        <dbReference type="ARBA" id="ARBA00023170"/>
    </source>
</evidence>
<evidence type="ECO:0000259" key="17">
    <source>
        <dbReference type="PROSITE" id="PS50835"/>
    </source>
</evidence>
<feature type="signal peptide" evidence="15">
    <location>
        <begin position="1"/>
        <end position="22"/>
    </location>
</feature>
<evidence type="ECO:0000259" key="16">
    <source>
        <dbReference type="PROSITE" id="PS50104"/>
    </source>
</evidence>
<evidence type="ECO:0000256" key="9">
    <source>
        <dbReference type="ARBA" id="ARBA00023136"/>
    </source>
</evidence>
<feature type="transmembrane region" description="Helical" evidence="14">
    <location>
        <begin position="296"/>
        <end position="321"/>
    </location>
</feature>
<evidence type="ECO:0000256" key="2">
    <source>
        <dbReference type="ARBA" id="ARBA00009752"/>
    </source>
</evidence>
<dbReference type="InterPro" id="IPR035897">
    <property type="entry name" value="Toll_tir_struct_dom_sf"/>
</dbReference>
<dbReference type="EMBL" id="WNYA01000002">
    <property type="protein sequence ID" value="KAG8587041.1"/>
    <property type="molecule type" value="Genomic_DNA"/>
</dbReference>
<evidence type="ECO:0000256" key="4">
    <source>
        <dbReference type="ARBA" id="ARBA00022729"/>
    </source>
</evidence>
<keyword evidence="13" id="KW-0393">Immunoglobulin domain</keyword>